<evidence type="ECO:0000256" key="5">
    <source>
        <dbReference type="SAM" id="MobiDB-lite"/>
    </source>
</evidence>
<proteinExistence type="inferred from homology"/>
<keyword evidence="7" id="KW-1185">Reference proteome</keyword>
<feature type="compositionally biased region" description="Polar residues" evidence="5">
    <location>
        <begin position="459"/>
        <end position="472"/>
    </location>
</feature>
<dbReference type="InterPro" id="IPR024861">
    <property type="entry name" value="Donson"/>
</dbReference>
<dbReference type="Proteomes" id="UP001303046">
    <property type="component" value="Unassembled WGS sequence"/>
</dbReference>
<gene>
    <name evidence="6" type="primary">Necator_chrII.g6818</name>
    <name evidence="6" type="ORF">RB195_019025</name>
</gene>
<keyword evidence="2" id="KW-0217">Developmental protein</keyword>
<reference evidence="6 7" key="1">
    <citation type="submission" date="2023-08" db="EMBL/GenBank/DDBJ databases">
        <title>A Necator americanus chromosomal reference genome.</title>
        <authorList>
            <person name="Ilik V."/>
            <person name="Petrzelkova K.J."/>
            <person name="Pardy F."/>
            <person name="Fuh T."/>
            <person name="Niatou-Singa F.S."/>
            <person name="Gouil Q."/>
            <person name="Baker L."/>
            <person name="Ritchie M.E."/>
            <person name="Jex A.R."/>
            <person name="Gazzola D."/>
            <person name="Li H."/>
            <person name="Toshio Fujiwara R."/>
            <person name="Zhan B."/>
            <person name="Aroian R.V."/>
            <person name="Pafco B."/>
            <person name="Schwarz E.M."/>
        </authorList>
    </citation>
    <scope>NUCLEOTIDE SEQUENCE [LARGE SCALE GENOMIC DNA]</scope>
    <source>
        <strain evidence="6 7">Aroian</strain>
        <tissue evidence="6">Whole animal</tissue>
    </source>
</reference>
<keyword evidence="3" id="KW-0539">Nucleus</keyword>
<sequence length="665" mass="74711">MPEAFIPRSERAASRFSFMPTIEHLECCRHSQENKIRWAGHVMRLNGNRWTGAVSEVIHVMEANASLRSSWKNPRERLKKHLRKAASSHSLNGSLENVVKIANGAEENHEVIHSCVVSSRSNPFKRSSPVKKRRRHEDEENLLFESSVAWDDSNANDPFSNEKMFRNRKMKSFGSQHFPLSGDQPFENSFATGFSDIFLCDFSHSAIEHTAHCSEKTPVDLRLGTKLRITAKKPFLWMRDVSASGSAVVRITGQQRHEGLRNFINAVSNEFNSSLSEIPSDLSPLAVLESACLYWQFPCFPWLPTYPRADSLVNASSLINHSTPLISHSCLKDLEMQWIECFDQLFLSWKKGDRKSFYMSCCSFTVLFTKINLDDDTVCTEDSSSCFQTCGGLRHIVIVTPSTSGFRQYLKSEGIEYEVVRKKTTSSDKTFTSFQPLDEKSCSNDGLQCNECNDVESVNMPSSSGTQKNASAIDSGVSPEKADVSGDNEWLENIGMSPGNTAKLKRYKSIGSASNVANDIALTRTSVDDAAAILVKGSHVQTLYNLMQTSKVCRSIIGPHANIPPTLLSSSPFLYAQLQTLKKSSQVIRKKHFEYILELDGGPIMPHTIPLVVEFVRRCGVCDVEPATIRVNDRVICNGLNDMDSELYDWNEIRVDKENVWWDKT</sequence>
<evidence type="ECO:0008006" key="8">
    <source>
        <dbReference type="Google" id="ProtNLM"/>
    </source>
</evidence>
<dbReference type="PANTHER" id="PTHR12972">
    <property type="entry name" value="DOWNSTREAM NEIGHBOR OF SON"/>
    <property type="match status" value="1"/>
</dbReference>
<comment type="subcellular location">
    <subcellularLocation>
        <location evidence="1">Nucleus</location>
    </subcellularLocation>
</comment>
<evidence type="ECO:0000256" key="4">
    <source>
        <dbReference type="ARBA" id="ARBA00025806"/>
    </source>
</evidence>
<evidence type="ECO:0000256" key="2">
    <source>
        <dbReference type="ARBA" id="ARBA00022473"/>
    </source>
</evidence>
<protein>
    <recommendedName>
        <fullName evidence="8">SLED domain-containing protein</fullName>
    </recommendedName>
</protein>
<feature type="region of interest" description="Disordered" evidence="5">
    <location>
        <begin position="458"/>
        <end position="492"/>
    </location>
</feature>
<comment type="similarity">
    <text evidence="4">Belongs to the DONSON family.</text>
</comment>
<evidence type="ECO:0000256" key="1">
    <source>
        <dbReference type="ARBA" id="ARBA00004123"/>
    </source>
</evidence>
<comment type="caution">
    <text evidence="6">The sequence shown here is derived from an EMBL/GenBank/DDBJ whole genome shotgun (WGS) entry which is preliminary data.</text>
</comment>
<organism evidence="6 7">
    <name type="scientific">Necator americanus</name>
    <name type="common">Human hookworm</name>
    <dbReference type="NCBI Taxonomy" id="51031"/>
    <lineage>
        <taxon>Eukaryota</taxon>
        <taxon>Metazoa</taxon>
        <taxon>Ecdysozoa</taxon>
        <taxon>Nematoda</taxon>
        <taxon>Chromadorea</taxon>
        <taxon>Rhabditida</taxon>
        <taxon>Rhabditina</taxon>
        <taxon>Rhabditomorpha</taxon>
        <taxon>Strongyloidea</taxon>
        <taxon>Ancylostomatidae</taxon>
        <taxon>Bunostominae</taxon>
        <taxon>Necator</taxon>
    </lineage>
</organism>
<evidence type="ECO:0000313" key="7">
    <source>
        <dbReference type="Proteomes" id="UP001303046"/>
    </source>
</evidence>
<evidence type="ECO:0000256" key="3">
    <source>
        <dbReference type="ARBA" id="ARBA00023242"/>
    </source>
</evidence>
<name>A0ABR1CDV6_NECAM</name>
<dbReference type="EMBL" id="JAVFWL010000002">
    <property type="protein sequence ID" value="KAK6736096.1"/>
    <property type="molecule type" value="Genomic_DNA"/>
</dbReference>
<evidence type="ECO:0000313" key="6">
    <source>
        <dbReference type="EMBL" id="KAK6736096.1"/>
    </source>
</evidence>
<accession>A0ABR1CDV6</accession>
<dbReference type="PANTHER" id="PTHR12972:SF0">
    <property type="entry name" value="PROTEIN DOWNSTREAM NEIGHBOR OF SON"/>
    <property type="match status" value="1"/>
</dbReference>